<dbReference type="InterPro" id="IPR013087">
    <property type="entry name" value="Znf_C2H2_type"/>
</dbReference>
<accession>A0A7I4Y365</accession>
<dbReference type="OrthoDB" id="5869175at2759"/>
<protein>
    <submittedName>
        <fullName evidence="5">C2H2-type domain-containing protein</fullName>
    </submittedName>
</protein>
<dbReference type="WBParaSite" id="HCON_00039080-00001">
    <property type="protein sequence ID" value="HCON_00039080-00001"/>
    <property type="gene ID" value="HCON_00039080"/>
</dbReference>
<evidence type="ECO:0000256" key="2">
    <source>
        <dbReference type="SAM" id="MobiDB-lite"/>
    </source>
</evidence>
<dbReference type="AlphaFoldDB" id="A0A7I4Y365"/>
<dbReference type="GO" id="GO:0008270">
    <property type="term" value="F:zinc ion binding"/>
    <property type="evidence" value="ECO:0007669"/>
    <property type="project" value="UniProtKB-KW"/>
</dbReference>
<dbReference type="PROSITE" id="PS50157">
    <property type="entry name" value="ZINC_FINGER_C2H2_2"/>
    <property type="match status" value="1"/>
</dbReference>
<feature type="region of interest" description="Disordered" evidence="2">
    <location>
        <begin position="215"/>
        <end position="249"/>
    </location>
</feature>
<keyword evidence="4" id="KW-1185">Reference proteome</keyword>
<dbReference type="PROSITE" id="PS00028">
    <property type="entry name" value="ZINC_FINGER_C2H2_1"/>
    <property type="match status" value="1"/>
</dbReference>
<dbReference type="Proteomes" id="UP000025227">
    <property type="component" value="Unplaced"/>
</dbReference>
<evidence type="ECO:0000313" key="4">
    <source>
        <dbReference type="Proteomes" id="UP000025227"/>
    </source>
</evidence>
<evidence type="ECO:0000256" key="1">
    <source>
        <dbReference type="PROSITE-ProRule" id="PRU00042"/>
    </source>
</evidence>
<reference evidence="5" key="1">
    <citation type="submission" date="2020-12" db="UniProtKB">
        <authorList>
            <consortium name="WormBaseParasite"/>
        </authorList>
    </citation>
    <scope>IDENTIFICATION</scope>
    <source>
        <strain evidence="5">MHco3</strain>
    </source>
</reference>
<sequence length="290" mass="32863">MPYAAFWKDSVFVMMYAQIRFVRPSEDCGVEKCRFTGRLHAHCTQRGCYFCADDELIISNHAMVFHAVLAPPSHTEFFHIDSKCRFKERSTIGSPPKTASIECPLDRKKSHYHCLYCQKHFLQVDDHPAGICRRLQIYEAAKGVCQRPFCKLKKKTLHFHCIVCDQGFSDKSKLQVHSLKHRIYSANRWSSSTANPGFPCSTKIIKRLKSVENHFQKSPSDKSPINISEPSRRAPTNTSREPYNNIDNGLPLDLSTSKPSLTASVSSAVSTASSITDSLPFTLRRITFSL</sequence>
<keyword evidence="1" id="KW-0863">Zinc-finger</keyword>
<organism evidence="4 5">
    <name type="scientific">Haemonchus contortus</name>
    <name type="common">Barber pole worm</name>
    <dbReference type="NCBI Taxonomy" id="6289"/>
    <lineage>
        <taxon>Eukaryota</taxon>
        <taxon>Metazoa</taxon>
        <taxon>Ecdysozoa</taxon>
        <taxon>Nematoda</taxon>
        <taxon>Chromadorea</taxon>
        <taxon>Rhabditida</taxon>
        <taxon>Rhabditina</taxon>
        <taxon>Rhabditomorpha</taxon>
        <taxon>Strongyloidea</taxon>
        <taxon>Trichostrongylidae</taxon>
        <taxon>Haemonchus</taxon>
    </lineage>
</organism>
<feature type="domain" description="C2H2-type" evidence="3">
    <location>
        <begin position="159"/>
        <end position="181"/>
    </location>
</feature>
<name>A0A7I4Y365_HAECO</name>
<evidence type="ECO:0000313" key="5">
    <source>
        <dbReference type="WBParaSite" id="HCON_00039080-00001"/>
    </source>
</evidence>
<dbReference type="SMART" id="SM00355">
    <property type="entry name" value="ZnF_C2H2"/>
    <property type="match status" value="2"/>
</dbReference>
<evidence type="ECO:0000259" key="3">
    <source>
        <dbReference type="PROSITE" id="PS50157"/>
    </source>
</evidence>
<feature type="compositionally biased region" description="Polar residues" evidence="2">
    <location>
        <begin position="216"/>
        <end position="247"/>
    </location>
</feature>
<keyword evidence="1" id="KW-0862">Zinc</keyword>
<keyword evidence="1" id="KW-0479">Metal-binding</keyword>
<proteinExistence type="predicted"/>